<evidence type="ECO:0000256" key="1">
    <source>
        <dbReference type="PROSITE-ProRule" id="PRU00169"/>
    </source>
</evidence>
<dbReference type="SMART" id="SM00448">
    <property type="entry name" value="REC"/>
    <property type="match status" value="1"/>
</dbReference>
<keyword evidence="1" id="KW-0597">Phosphoprotein</keyword>
<dbReference type="EMBL" id="JBFNXR010000054">
    <property type="protein sequence ID" value="MEW9856868.1"/>
    <property type="molecule type" value="Genomic_DNA"/>
</dbReference>
<evidence type="ECO:0000313" key="4">
    <source>
        <dbReference type="Proteomes" id="UP001556118"/>
    </source>
</evidence>
<evidence type="ECO:0000313" key="3">
    <source>
        <dbReference type="EMBL" id="MEW9856868.1"/>
    </source>
</evidence>
<protein>
    <submittedName>
        <fullName evidence="3">Response regulator</fullName>
    </submittedName>
</protein>
<accession>A0ABV3RFJ5</accession>
<dbReference type="InterPro" id="IPR011006">
    <property type="entry name" value="CheY-like_superfamily"/>
</dbReference>
<dbReference type="Gene3D" id="3.40.50.2300">
    <property type="match status" value="1"/>
</dbReference>
<keyword evidence="4" id="KW-1185">Reference proteome</keyword>
<evidence type="ECO:0000259" key="2">
    <source>
        <dbReference type="PROSITE" id="PS50110"/>
    </source>
</evidence>
<reference evidence="3 4" key="1">
    <citation type="submission" date="2024-06" db="EMBL/GenBank/DDBJ databases">
        <title>Novosphingobium rhizovicinus M1R2S20.</title>
        <authorList>
            <person name="Sun J.-Q."/>
        </authorList>
    </citation>
    <scope>NUCLEOTIDE SEQUENCE [LARGE SCALE GENOMIC DNA]</scope>
    <source>
        <strain evidence="3 4">M1R2S20</strain>
    </source>
</reference>
<feature type="domain" description="Response regulatory" evidence="2">
    <location>
        <begin position="8"/>
        <end position="118"/>
    </location>
</feature>
<dbReference type="InterPro" id="IPR001789">
    <property type="entry name" value="Sig_transdc_resp-reg_receiver"/>
</dbReference>
<proteinExistence type="predicted"/>
<organism evidence="3 4">
    <name type="scientific">Novosphingobium rhizovicinum</name>
    <dbReference type="NCBI Taxonomy" id="3228928"/>
    <lineage>
        <taxon>Bacteria</taxon>
        <taxon>Pseudomonadati</taxon>
        <taxon>Pseudomonadota</taxon>
        <taxon>Alphaproteobacteria</taxon>
        <taxon>Sphingomonadales</taxon>
        <taxon>Sphingomonadaceae</taxon>
        <taxon>Novosphingobium</taxon>
    </lineage>
</organism>
<dbReference type="SUPFAM" id="SSF52172">
    <property type="entry name" value="CheY-like"/>
    <property type="match status" value="1"/>
</dbReference>
<dbReference type="RefSeq" id="WP_367775344.1">
    <property type="nucleotide sequence ID" value="NZ_JBFNXR010000054.1"/>
</dbReference>
<dbReference type="Pfam" id="PF00072">
    <property type="entry name" value="Response_reg"/>
    <property type="match status" value="1"/>
</dbReference>
<name>A0ABV3RFJ5_9SPHN</name>
<comment type="caution">
    <text evidence="3">The sequence shown here is derived from an EMBL/GenBank/DDBJ whole genome shotgun (WGS) entry which is preliminary data.</text>
</comment>
<sequence>MTGVNAPTVAIVEDEFLLTLHLEDVLLDAGYSVIATAHDLSSADAISQAPDIALVDLNLSDGLTGPEVARRLSERFGAQIIYVTANPGQIGTPASTALGVLHKPFSRQAIERALAYALDEGVTVARPGELQPFEGCSLLRSA</sequence>
<dbReference type="Proteomes" id="UP001556118">
    <property type="component" value="Unassembled WGS sequence"/>
</dbReference>
<gene>
    <name evidence="3" type="ORF">ABUH87_17230</name>
</gene>
<dbReference type="PROSITE" id="PS50110">
    <property type="entry name" value="RESPONSE_REGULATORY"/>
    <property type="match status" value="1"/>
</dbReference>
<feature type="modified residue" description="4-aspartylphosphate" evidence="1">
    <location>
        <position position="56"/>
    </location>
</feature>